<evidence type="ECO:0000256" key="10">
    <source>
        <dbReference type="ARBA" id="ARBA00022840"/>
    </source>
</evidence>
<dbReference type="Gene3D" id="3.30.430.20">
    <property type="entry name" value="Gnk2 domain, C-X8-C-X2-C motif"/>
    <property type="match status" value="2"/>
</dbReference>
<keyword evidence="4" id="KW-0808">Transferase</keyword>
<evidence type="ECO:0000256" key="9">
    <source>
        <dbReference type="ARBA" id="ARBA00022777"/>
    </source>
</evidence>
<feature type="compositionally biased region" description="Polar residues" evidence="16">
    <location>
        <begin position="448"/>
        <end position="461"/>
    </location>
</feature>
<dbReference type="GO" id="GO:0005886">
    <property type="term" value="C:plasma membrane"/>
    <property type="evidence" value="ECO:0007669"/>
    <property type="project" value="TreeGrafter"/>
</dbReference>
<evidence type="ECO:0000313" key="21">
    <source>
        <dbReference type="EMBL" id="GKV41758.1"/>
    </source>
</evidence>
<dbReference type="Gene3D" id="3.30.200.20">
    <property type="entry name" value="Phosphorylase Kinase, domain 1"/>
    <property type="match status" value="1"/>
</dbReference>
<accession>A0AAV5LX68</accession>
<keyword evidence="8 15" id="KW-0547">Nucleotide-binding</keyword>
<feature type="compositionally biased region" description="Basic and acidic residues" evidence="16">
    <location>
        <begin position="462"/>
        <end position="471"/>
    </location>
</feature>
<keyword evidence="22" id="KW-1185">Reference proteome</keyword>
<keyword evidence="13" id="KW-0675">Receptor</keyword>
<evidence type="ECO:0000256" key="13">
    <source>
        <dbReference type="ARBA" id="ARBA00023170"/>
    </source>
</evidence>
<evidence type="ECO:0000256" key="1">
    <source>
        <dbReference type="ARBA" id="ARBA00004167"/>
    </source>
</evidence>
<keyword evidence="7" id="KW-0677">Repeat</keyword>
<name>A0AAV5LX68_9ROSI</name>
<dbReference type="FunFam" id="3.30.430.20:FF:000002">
    <property type="entry name" value="Cysteine-rich receptor-like protein kinase 10"/>
    <property type="match status" value="1"/>
</dbReference>
<feature type="chain" id="PRO_5043473044" description="Cysteine-rich receptor-like protein kinase" evidence="18">
    <location>
        <begin position="20"/>
        <end position="486"/>
    </location>
</feature>
<dbReference type="Proteomes" id="UP001054252">
    <property type="component" value="Unassembled WGS sequence"/>
</dbReference>
<feature type="domain" description="Protein kinase" evidence="19">
    <location>
        <begin position="289"/>
        <end position="486"/>
    </location>
</feature>
<evidence type="ECO:0000256" key="14">
    <source>
        <dbReference type="ARBA" id="ARBA00023180"/>
    </source>
</evidence>
<keyword evidence="9" id="KW-0418">Kinase</keyword>
<reference evidence="21 22" key="1">
    <citation type="journal article" date="2021" name="Commun. Biol.">
        <title>The genome of Shorea leprosula (Dipterocarpaceae) highlights the ecological relevance of drought in aseasonal tropical rainforests.</title>
        <authorList>
            <person name="Ng K.K.S."/>
            <person name="Kobayashi M.J."/>
            <person name="Fawcett J.A."/>
            <person name="Hatakeyama M."/>
            <person name="Paape T."/>
            <person name="Ng C.H."/>
            <person name="Ang C.C."/>
            <person name="Tnah L.H."/>
            <person name="Lee C.T."/>
            <person name="Nishiyama T."/>
            <person name="Sese J."/>
            <person name="O'Brien M.J."/>
            <person name="Copetti D."/>
            <person name="Mohd Noor M.I."/>
            <person name="Ong R.C."/>
            <person name="Putra M."/>
            <person name="Sireger I.Z."/>
            <person name="Indrioko S."/>
            <person name="Kosugi Y."/>
            <person name="Izuno A."/>
            <person name="Isagi Y."/>
            <person name="Lee S.L."/>
            <person name="Shimizu K.K."/>
        </authorList>
    </citation>
    <scope>NUCLEOTIDE SEQUENCE [LARGE SCALE GENOMIC DNA]</scope>
    <source>
        <strain evidence="21">214</strain>
    </source>
</reference>
<dbReference type="PANTHER" id="PTHR27002">
    <property type="entry name" value="RECEPTOR-LIKE SERINE/THREONINE-PROTEIN KINASE SD1-8"/>
    <property type="match status" value="1"/>
</dbReference>
<dbReference type="FunFam" id="3.30.200.20:FF:000142">
    <property type="entry name" value="Cysteine-rich receptor-like protein kinase 10"/>
    <property type="match status" value="1"/>
</dbReference>
<dbReference type="PROSITE" id="PS50011">
    <property type="entry name" value="PROTEIN_KINASE_DOM"/>
    <property type="match status" value="1"/>
</dbReference>
<organism evidence="21 22">
    <name type="scientific">Rubroshorea leprosula</name>
    <dbReference type="NCBI Taxonomy" id="152421"/>
    <lineage>
        <taxon>Eukaryota</taxon>
        <taxon>Viridiplantae</taxon>
        <taxon>Streptophyta</taxon>
        <taxon>Embryophyta</taxon>
        <taxon>Tracheophyta</taxon>
        <taxon>Spermatophyta</taxon>
        <taxon>Magnoliopsida</taxon>
        <taxon>eudicotyledons</taxon>
        <taxon>Gunneridae</taxon>
        <taxon>Pentapetalae</taxon>
        <taxon>rosids</taxon>
        <taxon>malvids</taxon>
        <taxon>Malvales</taxon>
        <taxon>Dipterocarpaceae</taxon>
        <taxon>Rubroshorea</taxon>
    </lineage>
</organism>
<dbReference type="InterPro" id="IPR001245">
    <property type="entry name" value="Ser-Thr/Tyr_kinase_cat_dom"/>
</dbReference>
<feature type="domain" description="Gnk2-homologous" evidence="20">
    <location>
        <begin position="108"/>
        <end position="215"/>
    </location>
</feature>
<dbReference type="PANTHER" id="PTHR27002:SF1074">
    <property type="entry name" value="CYSTEINE-RICH RECEPTOR-KINASE-LIKE PROTEIN"/>
    <property type="match status" value="1"/>
</dbReference>
<feature type="domain" description="Gnk2-homologous" evidence="20">
    <location>
        <begin position="1"/>
        <end position="102"/>
    </location>
</feature>
<evidence type="ECO:0000256" key="3">
    <source>
        <dbReference type="ARBA" id="ARBA00022553"/>
    </source>
</evidence>
<dbReference type="GO" id="GO:0004674">
    <property type="term" value="F:protein serine/threonine kinase activity"/>
    <property type="evidence" value="ECO:0007669"/>
    <property type="project" value="UniProtKB-KW"/>
</dbReference>
<evidence type="ECO:0000259" key="19">
    <source>
        <dbReference type="PROSITE" id="PS50011"/>
    </source>
</evidence>
<keyword evidence="2" id="KW-0723">Serine/threonine-protein kinase</keyword>
<evidence type="ECO:0000313" key="22">
    <source>
        <dbReference type="Proteomes" id="UP001054252"/>
    </source>
</evidence>
<dbReference type="Pfam" id="PF07714">
    <property type="entry name" value="PK_Tyr_Ser-Thr"/>
    <property type="match status" value="1"/>
</dbReference>
<keyword evidence="6 18" id="KW-0732">Signal</keyword>
<keyword evidence="12 17" id="KW-0472">Membrane</keyword>
<evidence type="ECO:0000256" key="6">
    <source>
        <dbReference type="ARBA" id="ARBA00022729"/>
    </source>
</evidence>
<evidence type="ECO:0000256" key="7">
    <source>
        <dbReference type="ARBA" id="ARBA00022737"/>
    </source>
</evidence>
<feature type="region of interest" description="Disordered" evidence="16">
    <location>
        <begin position="221"/>
        <end position="241"/>
    </location>
</feature>
<sequence>MGCSRLLFFSFFFPSFYVANVERLSTQFSSTKEFSYGFYNLIVGQSHGQVNAIGLCRGDIKQDVCKSCLSETIPNLLQICINRIEAVGWSDLCMFRYSNRDIFGVKQTTPDSTIKSNLNVSNVEKFNLALSSLLNNLSSHAAVGDTFGKYAESHAVAPDNFGSVYAYAQCTPDLSQKECGDCLETAIGKIGFCRGSIGCKVLQPSCIFRYETGPFLNVTDEINFSPPSSSPPPAEGKGKGNRTSPTIIVVVVASVIGVLLLLACIRICLRHGKSKEEDDATVQAATNNFCEENKLGQGGYGVVYKGQLPNKQFVAVKRLSCGSEQGEREFKNEVLLVAKLQHRNLVRLLGFCSERKERLLIYEFMPNASLDRFIFGKEKLERKNASEYRGSQFEGEGSTAEIMKCIQIGLLCVEERPASRTIMRSIVGMLSSSNPISLPTPSHPASFLRSTSQSDNIVSSQEAHRSTREHAPPSINEVSITELYPR</sequence>
<evidence type="ECO:0000256" key="8">
    <source>
        <dbReference type="ARBA" id="ARBA00022741"/>
    </source>
</evidence>
<evidence type="ECO:0008006" key="23">
    <source>
        <dbReference type="Google" id="ProtNLM"/>
    </source>
</evidence>
<evidence type="ECO:0000256" key="18">
    <source>
        <dbReference type="SAM" id="SignalP"/>
    </source>
</evidence>
<dbReference type="InterPro" id="IPR017441">
    <property type="entry name" value="Protein_kinase_ATP_BS"/>
</dbReference>
<dbReference type="InterPro" id="IPR011009">
    <property type="entry name" value="Kinase-like_dom_sf"/>
</dbReference>
<evidence type="ECO:0000256" key="11">
    <source>
        <dbReference type="ARBA" id="ARBA00022989"/>
    </source>
</evidence>
<evidence type="ECO:0000256" key="5">
    <source>
        <dbReference type="ARBA" id="ARBA00022692"/>
    </source>
</evidence>
<evidence type="ECO:0000256" key="2">
    <source>
        <dbReference type="ARBA" id="ARBA00022527"/>
    </source>
</evidence>
<dbReference type="SUPFAM" id="SSF56112">
    <property type="entry name" value="Protein kinase-like (PK-like)"/>
    <property type="match status" value="1"/>
</dbReference>
<feature type="signal peptide" evidence="18">
    <location>
        <begin position="1"/>
        <end position="19"/>
    </location>
</feature>
<feature type="transmembrane region" description="Helical" evidence="17">
    <location>
        <begin position="247"/>
        <end position="269"/>
    </location>
</feature>
<dbReference type="PROSITE" id="PS00107">
    <property type="entry name" value="PROTEIN_KINASE_ATP"/>
    <property type="match status" value="1"/>
</dbReference>
<keyword evidence="14" id="KW-0325">Glycoprotein</keyword>
<keyword evidence="10 15" id="KW-0067">ATP-binding</keyword>
<feature type="binding site" evidence="15">
    <location>
        <position position="317"/>
    </location>
    <ligand>
        <name>ATP</name>
        <dbReference type="ChEBI" id="CHEBI:30616"/>
    </ligand>
</feature>
<dbReference type="CDD" id="cd23509">
    <property type="entry name" value="Gnk2-like"/>
    <property type="match status" value="2"/>
</dbReference>
<evidence type="ECO:0000256" key="16">
    <source>
        <dbReference type="SAM" id="MobiDB-lite"/>
    </source>
</evidence>
<evidence type="ECO:0000256" key="15">
    <source>
        <dbReference type="PROSITE-ProRule" id="PRU10141"/>
    </source>
</evidence>
<gene>
    <name evidence="21" type="ORF">SLEP1_g49250</name>
</gene>
<dbReference type="AlphaFoldDB" id="A0AAV5LX68"/>
<keyword evidence="5 17" id="KW-0812">Transmembrane</keyword>
<dbReference type="InterPro" id="IPR000719">
    <property type="entry name" value="Prot_kinase_dom"/>
</dbReference>
<comment type="subcellular location">
    <subcellularLocation>
        <location evidence="1">Membrane</location>
        <topology evidence="1">Single-pass membrane protein</topology>
    </subcellularLocation>
</comment>
<evidence type="ECO:0000259" key="20">
    <source>
        <dbReference type="PROSITE" id="PS51473"/>
    </source>
</evidence>
<evidence type="ECO:0000256" key="12">
    <source>
        <dbReference type="ARBA" id="ARBA00023136"/>
    </source>
</evidence>
<dbReference type="InterPro" id="IPR002902">
    <property type="entry name" value="GNK2"/>
</dbReference>
<protein>
    <recommendedName>
        <fullName evidence="23">Cysteine-rich receptor-like protein kinase</fullName>
    </recommendedName>
</protein>
<dbReference type="InterPro" id="IPR038408">
    <property type="entry name" value="GNK2_sf"/>
</dbReference>
<comment type="caution">
    <text evidence="21">The sequence shown here is derived from an EMBL/GenBank/DDBJ whole genome shotgun (WGS) entry which is preliminary data.</text>
</comment>
<feature type="region of interest" description="Disordered" evidence="16">
    <location>
        <begin position="437"/>
        <end position="486"/>
    </location>
</feature>
<keyword evidence="3" id="KW-0597">Phosphoprotein</keyword>
<dbReference type="GO" id="GO:0005524">
    <property type="term" value="F:ATP binding"/>
    <property type="evidence" value="ECO:0007669"/>
    <property type="project" value="UniProtKB-UniRule"/>
</dbReference>
<dbReference type="PROSITE" id="PS51473">
    <property type="entry name" value="GNK2"/>
    <property type="match status" value="2"/>
</dbReference>
<evidence type="ECO:0000256" key="17">
    <source>
        <dbReference type="SAM" id="Phobius"/>
    </source>
</evidence>
<proteinExistence type="predicted"/>
<evidence type="ECO:0000256" key="4">
    <source>
        <dbReference type="ARBA" id="ARBA00022679"/>
    </source>
</evidence>
<dbReference type="EMBL" id="BPVZ01000152">
    <property type="protein sequence ID" value="GKV41758.1"/>
    <property type="molecule type" value="Genomic_DNA"/>
</dbReference>
<dbReference type="Pfam" id="PF01657">
    <property type="entry name" value="Stress-antifung"/>
    <property type="match status" value="2"/>
</dbReference>
<keyword evidence="11 17" id="KW-1133">Transmembrane helix</keyword>